<evidence type="ECO:0000256" key="9">
    <source>
        <dbReference type="ARBA" id="ARBA00023065"/>
    </source>
</evidence>
<dbReference type="PANTHER" id="PTHR11537">
    <property type="entry name" value="VOLTAGE-GATED POTASSIUM CHANNEL"/>
    <property type="match status" value="1"/>
</dbReference>
<organism evidence="14 15">
    <name type="scientific">Thermoanaerobaculum aquaticum</name>
    <dbReference type="NCBI Taxonomy" id="1312852"/>
    <lineage>
        <taxon>Bacteria</taxon>
        <taxon>Pseudomonadati</taxon>
        <taxon>Acidobacteriota</taxon>
        <taxon>Thermoanaerobaculia</taxon>
        <taxon>Thermoanaerobaculales</taxon>
        <taxon>Thermoanaerobaculaceae</taxon>
        <taxon>Thermoanaerobaculum</taxon>
    </lineage>
</organism>
<dbReference type="STRING" id="1312852.EG19_05585"/>
<evidence type="ECO:0000256" key="2">
    <source>
        <dbReference type="ARBA" id="ARBA00022448"/>
    </source>
</evidence>
<reference evidence="14 15" key="1">
    <citation type="submission" date="2014-04" db="EMBL/GenBank/DDBJ databases">
        <title>The Genome Sequence of Thermoanaerobaculum aquaticum MP-01, The First Cultivated Group 23 Acidobacterium.</title>
        <authorList>
            <person name="Stamps B.W."/>
            <person name="Losey N.A."/>
            <person name="Lawson P.A."/>
            <person name="Stevenson B.S."/>
        </authorList>
    </citation>
    <scope>NUCLEOTIDE SEQUENCE [LARGE SCALE GENOMIC DNA]</scope>
    <source>
        <strain evidence="14 15">MP-01</strain>
    </source>
</reference>
<dbReference type="Pfam" id="PF00520">
    <property type="entry name" value="Ion_trans"/>
    <property type="match status" value="1"/>
</dbReference>
<keyword evidence="15" id="KW-1185">Reference proteome</keyword>
<dbReference type="PANTHER" id="PTHR11537:SF254">
    <property type="entry name" value="POTASSIUM VOLTAGE-GATED CHANNEL PROTEIN SHAB"/>
    <property type="match status" value="1"/>
</dbReference>
<sequence length="243" mass="27442">MLTMKKLRQIVEQSDTPAGRAFDWTVQALVLVSLVSFSVETLPNLPPAWQEFLSAVETITVGLFTLEYLLRVLVAERKTRYIFSFFGLVDLIAIAPFYLSTGLDLRALRAVRFLRVFRLLKLARYGQAMERMRRAFLLVREELVLFFVAASIFLYISAVGIYFFEHEAQPERFASVFDGLWWAAVTLTTVGYGDVYPVTFGGRFFTVCILLLGLGIVAVPTGLFASALSRVRQGEESRKTPLS</sequence>
<evidence type="ECO:0000256" key="6">
    <source>
        <dbReference type="ARBA" id="ARBA00022882"/>
    </source>
</evidence>
<keyword evidence="6" id="KW-0851">Voltage-gated channel</keyword>
<dbReference type="PRINTS" id="PR00169">
    <property type="entry name" value="KCHANNEL"/>
</dbReference>
<evidence type="ECO:0000256" key="3">
    <source>
        <dbReference type="ARBA" id="ARBA00022538"/>
    </source>
</evidence>
<dbReference type="GO" id="GO:0005249">
    <property type="term" value="F:voltage-gated potassium channel activity"/>
    <property type="evidence" value="ECO:0007669"/>
    <property type="project" value="InterPro"/>
</dbReference>
<dbReference type="Gene3D" id="1.20.120.350">
    <property type="entry name" value="Voltage-gated potassium channels. Chain C"/>
    <property type="match status" value="1"/>
</dbReference>
<keyword evidence="5" id="KW-0631">Potassium channel</keyword>
<evidence type="ECO:0000256" key="7">
    <source>
        <dbReference type="ARBA" id="ARBA00022958"/>
    </source>
</evidence>
<evidence type="ECO:0000256" key="4">
    <source>
        <dbReference type="ARBA" id="ARBA00022692"/>
    </source>
</evidence>
<feature type="transmembrane region" description="Helical" evidence="12">
    <location>
        <begin position="143"/>
        <end position="164"/>
    </location>
</feature>
<evidence type="ECO:0000256" key="5">
    <source>
        <dbReference type="ARBA" id="ARBA00022826"/>
    </source>
</evidence>
<feature type="transmembrane region" description="Helical" evidence="12">
    <location>
        <begin position="173"/>
        <end position="192"/>
    </location>
</feature>
<keyword evidence="11 14" id="KW-0407">Ion channel</keyword>
<keyword evidence="8 12" id="KW-1133">Transmembrane helix</keyword>
<evidence type="ECO:0000259" key="13">
    <source>
        <dbReference type="Pfam" id="PF00520"/>
    </source>
</evidence>
<protein>
    <submittedName>
        <fullName evidence="14">Voltage-gated potassium channel</fullName>
    </submittedName>
</protein>
<keyword evidence="9" id="KW-0406">Ion transport</keyword>
<dbReference type="InterPro" id="IPR028325">
    <property type="entry name" value="VG_K_chnl"/>
</dbReference>
<evidence type="ECO:0000256" key="10">
    <source>
        <dbReference type="ARBA" id="ARBA00023136"/>
    </source>
</evidence>
<dbReference type="InterPro" id="IPR027359">
    <property type="entry name" value="Volt_channel_dom_sf"/>
</dbReference>
<feature type="domain" description="Ion transport" evidence="13">
    <location>
        <begin position="20"/>
        <end position="233"/>
    </location>
</feature>
<gene>
    <name evidence="14" type="ORF">EG19_05585</name>
</gene>
<keyword evidence="3" id="KW-0633">Potassium transport</keyword>
<evidence type="ECO:0000313" key="15">
    <source>
        <dbReference type="Proteomes" id="UP000027284"/>
    </source>
</evidence>
<proteinExistence type="predicted"/>
<dbReference type="GO" id="GO:0001508">
    <property type="term" value="P:action potential"/>
    <property type="evidence" value="ECO:0007669"/>
    <property type="project" value="TreeGrafter"/>
</dbReference>
<evidence type="ECO:0000256" key="11">
    <source>
        <dbReference type="ARBA" id="ARBA00023303"/>
    </source>
</evidence>
<dbReference type="RefSeq" id="WP_038049553.1">
    <property type="nucleotide sequence ID" value="NZ_JMFG01000020.1"/>
</dbReference>
<keyword evidence="10 12" id="KW-0472">Membrane</keyword>
<dbReference type="GO" id="GO:0008076">
    <property type="term" value="C:voltage-gated potassium channel complex"/>
    <property type="evidence" value="ECO:0007669"/>
    <property type="project" value="InterPro"/>
</dbReference>
<comment type="caution">
    <text evidence="14">The sequence shown here is derived from an EMBL/GenBank/DDBJ whole genome shotgun (WGS) entry which is preliminary data.</text>
</comment>
<dbReference type="Proteomes" id="UP000027284">
    <property type="component" value="Unassembled WGS sequence"/>
</dbReference>
<dbReference type="Gene3D" id="1.10.287.70">
    <property type="match status" value="1"/>
</dbReference>
<dbReference type="AlphaFoldDB" id="A0A062XZW4"/>
<feature type="transmembrane region" description="Helical" evidence="12">
    <location>
        <begin position="204"/>
        <end position="228"/>
    </location>
</feature>
<accession>A0A062XZW4</accession>
<keyword evidence="7" id="KW-0630">Potassium</keyword>
<evidence type="ECO:0000256" key="8">
    <source>
        <dbReference type="ARBA" id="ARBA00022989"/>
    </source>
</evidence>
<dbReference type="SUPFAM" id="SSF81324">
    <property type="entry name" value="Voltage-gated potassium channels"/>
    <property type="match status" value="1"/>
</dbReference>
<evidence type="ECO:0000256" key="12">
    <source>
        <dbReference type="SAM" id="Phobius"/>
    </source>
</evidence>
<comment type="subcellular location">
    <subcellularLocation>
        <location evidence="1">Membrane</location>
        <topology evidence="1">Multi-pass membrane protein</topology>
    </subcellularLocation>
</comment>
<keyword evidence="2" id="KW-0813">Transport</keyword>
<evidence type="ECO:0000313" key="14">
    <source>
        <dbReference type="EMBL" id="KDA53671.1"/>
    </source>
</evidence>
<feature type="transmembrane region" description="Helical" evidence="12">
    <location>
        <begin position="81"/>
        <end position="99"/>
    </location>
</feature>
<keyword evidence="4 12" id="KW-0812">Transmembrane</keyword>
<evidence type="ECO:0000256" key="1">
    <source>
        <dbReference type="ARBA" id="ARBA00004141"/>
    </source>
</evidence>
<dbReference type="InterPro" id="IPR005821">
    <property type="entry name" value="Ion_trans_dom"/>
</dbReference>
<name>A0A062XZW4_9BACT</name>
<dbReference type="EMBL" id="JMFG01000020">
    <property type="protein sequence ID" value="KDA53671.1"/>
    <property type="molecule type" value="Genomic_DNA"/>
</dbReference>